<keyword evidence="2" id="KW-0378">Hydrolase</keyword>
<dbReference type="InterPro" id="IPR036397">
    <property type="entry name" value="RNaseH_sf"/>
</dbReference>
<dbReference type="CDD" id="cd06127">
    <property type="entry name" value="DEDDh"/>
    <property type="match status" value="1"/>
</dbReference>
<dbReference type="AlphaFoldDB" id="A0A218NN52"/>
<evidence type="ECO:0000313" key="3">
    <source>
        <dbReference type="Proteomes" id="UP000197679"/>
    </source>
</evidence>
<dbReference type="EMBL" id="CP019964">
    <property type="protein sequence ID" value="ASI13893.1"/>
    <property type="molecule type" value="Genomic_DNA"/>
</dbReference>
<gene>
    <name evidence="2" type="ORF">Mia14_0589</name>
</gene>
<keyword evidence="3" id="KW-1185">Reference proteome</keyword>
<dbReference type="SMART" id="SM00479">
    <property type="entry name" value="EXOIII"/>
    <property type="match status" value="1"/>
</dbReference>
<evidence type="ECO:0000259" key="1">
    <source>
        <dbReference type="SMART" id="SM00479"/>
    </source>
</evidence>
<organism evidence="2 3">
    <name type="scientific">Candidatus Mancarchaeum acidiphilum</name>
    <dbReference type="NCBI Taxonomy" id="1920749"/>
    <lineage>
        <taxon>Archaea</taxon>
        <taxon>Candidatus Micrarchaeota</taxon>
        <taxon>Candidatus Mancarchaeum</taxon>
    </lineage>
</organism>
<sequence>MALAIIDCETTGLKWYKNGIVSLGAVDITSDDKFYEECRVEDDIEVDETSLLVNGFKDADVKDPSKKSESEVLKSFINWCKYHSVNMISGFNVEFDISFLYGIAKRGNVDFAAFPKYYFDIKSIFERNVLMDISKRPMVNEVCAKYGIDVGTPPYVHVSMDKTLKFYNIDEDEPKPHLAINGAVFATELYFLMKYKTHYISRFSNSEIPDYLNALKFDFGPPLKVENLIRSIELKLKSV</sequence>
<dbReference type="KEGG" id="marh:Mia14_0589"/>
<dbReference type="RefSeq" id="WP_088820168.1">
    <property type="nucleotide sequence ID" value="NZ_CP019964.1"/>
</dbReference>
<dbReference type="SUPFAM" id="SSF53098">
    <property type="entry name" value="Ribonuclease H-like"/>
    <property type="match status" value="1"/>
</dbReference>
<accession>A0A218NN52</accession>
<dbReference type="Proteomes" id="UP000197679">
    <property type="component" value="Chromosome"/>
</dbReference>
<reference evidence="2 3" key="1">
    <citation type="journal article" date="2017" name="Nat. Commun.">
        <title>'ARMAN' archaea depend on association with euryarchaeal host in culture and in situ.</title>
        <authorList>
            <person name="Golyshina O."/>
            <person name="Toshchakov S."/>
            <person name="Makarova K."/>
            <person name="Gavrilov S."/>
            <person name="Korzhenkov A."/>
            <person name="La Cono V."/>
            <person name="Arcadi E."/>
            <person name="Nechitaylo T."/>
            <person name="Ferrer M."/>
            <person name="Kublanov I."/>
            <person name="Wolf Y."/>
            <person name="Yakimov M."/>
            <person name="Golyshin P."/>
            <person name="Slesarev A."/>
            <person name="Kozyavkin S."/>
        </authorList>
    </citation>
    <scope>NUCLEOTIDE SEQUENCE [LARGE SCALE GENOMIC DNA]</scope>
    <source>
        <strain evidence="2 3">Mia14</strain>
    </source>
</reference>
<dbReference type="GeneID" id="33314143"/>
<keyword evidence="2" id="KW-0540">Nuclease</keyword>
<name>A0A218NN52_9ARCH</name>
<dbReference type="GO" id="GO:0004527">
    <property type="term" value="F:exonuclease activity"/>
    <property type="evidence" value="ECO:0007669"/>
    <property type="project" value="UniProtKB-KW"/>
</dbReference>
<evidence type="ECO:0000313" key="2">
    <source>
        <dbReference type="EMBL" id="ASI13893.1"/>
    </source>
</evidence>
<dbReference type="GO" id="GO:0003676">
    <property type="term" value="F:nucleic acid binding"/>
    <property type="evidence" value="ECO:0007669"/>
    <property type="project" value="InterPro"/>
</dbReference>
<protein>
    <submittedName>
        <fullName evidence="2">DNA polymerase 3'-5' exonuclease subunit</fullName>
    </submittedName>
</protein>
<dbReference type="Gene3D" id="3.30.420.10">
    <property type="entry name" value="Ribonuclease H-like superfamily/Ribonuclease H"/>
    <property type="match status" value="1"/>
</dbReference>
<proteinExistence type="predicted"/>
<dbReference type="InterPro" id="IPR013520">
    <property type="entry name" value="Ribonucl_H"/>
</dbReference>
<keyword evidence="2" id="KW-0269">Exonuclease</keyword>
<feature type="domain" description="Exonuclease" evidence="1">
    <location>
        <begin position="2"/>
        <end position="199"/>
    </location>
</feature>
<dbReference type="Pfam" id="PF00929">
    <property type="entry name" value="RNase_T"/>
    <property type="match status" value="1"/>
</dbReference>
<dbReference type="InterPro" id="IPR012337">
    <property type="entry name" value="RNaseH-like_sf"/>
</dbReference>